<gene>
    <name evidence="1" type="ORF">QLQ15_08395</name>
</gene>
<evidence type="ECO:0000313" key="2">
    <source>
        <dbReference type="Proteomes" id="UP001321580"/>
    </source>
</evidence>
<comment type="caution">
    <text evidence="1">The sequence shown here is derived from an EMBL/GenBank/DDBJ whole genome shotgun (WGS) entry which is preliminary data.</text>
</comment>
<accession>A0ABT6XFK8</accession>
<organism evidence="1 2">
    <name type="scientific">Lysobacter stagni</name>
    <dbReference type="NCBI Taxonomy" id="3045172"/>
    <lineage>
        <taxon>Bacteria</taxon>
        <taxon>Pseudomonadati</taxon>
        <taxon>Pseudomonadota</taxon>
        <taxon>Gammaproteobacteria</taxon>
        <taxon>Lysobacterales</taxon>
        <taxon>Lysobacteraceae</taxon>
        <taxon>Lysobacter</taxon>
    </lineage>
</organism>
<reference evidence="1 2" key="1">
    <citation type="submission" date="2023-05" db="EMBL/GenBank/DDBJ databases">
        <title>Lysobacter sp. strain LF1 Genome sequencing and assembly.</title>
        <authorList>
            <person name="Jung Y."/>
        </authorList>
    </citation>
    <scope>NUCLEOTIDE SEQUENCE [LARGE SCALE GENOMIC DNA]</scope>
    <source>
        <strain evidence="1 2">LF1</strain>
    </source>
</reference>
<name>A0ABT6XFK8_9GAMM</name>
<sequence length="148" mass="15742">MQLPEGVKVTAVQGEPGDAERTVWALDCDGADGLERAVLDQVCSPHAGKAVTTDDSLGQLATMSTIAGNYEIREPSRWTQLASQRAYLTEGVRGEDVLITHWLVGSGDALVSIRFERLAGAPIERGVLDAIEHMRLSCGPIATVAVEG</sequence>
<dbReference type="Proteomes" id="UP001321580">
    <property type="component" value="Unassembled WGS sequence"/>
</dbReference>
<protein>
    <submittedName>
        <fullName evidence="1">Uncharacterized protein</fullName>
    </submittedName>
</protein>
<keyword evidence="2" id="KW-1185">Reference proteome</keyword>
<dbReference type="EMBL" id="JASGBI010000001">
    <property type="protein sequence ID" value="MDI9238933.1"/>
    <property type="molecule type" value="Genomic_DNA"/>
</dbReference>
<evidence type="ECO:0000313" key="1">
    <source>
        <dbReference type="EMBL" id="MDI9238933.1"/>
    </source>
</evidence>
<dbReference type="RefSeq" id="WP_283212362.1">
    <property type="nucleotide sequence ID" value="NZ_JASGBI010000001.1"/>
</dbReference>
<proteinExistence type="predicted"/>